<dbReference type="Proteomes" id="UP000006727">
    <property type="component" value="Chromosome 12"/>
</dbReference>
<reference evidence="1 2" key="2">
    <citation type="journal article" date="2018" name="Plant J.">
        <title>The Physcomitrella patens chromosome-scale assembly reveals moss genome structure and evolution.</title>
        <authorList>
            <person name="Lang D."/>
            <person name="Ullrich K.K."/>
            <person name="Murat F."/>
            <person name="Fuchs J."/>
            <person name="Jenkins J."/>
            <person name="Haas F.B."/>
            <person name="Piednoel M."/>
            <person name="Gundlach H."/>
            <person name="Van Bel M."/>
            <person name="Meyberg R."/>
            <person name="Vives C."/>
            <person name="Morata J."/>
            <person name="Symeonidi A."/>
            <person name="Hiss M."/>
            <person name="Muchero W."/>
            <person name="Kamisugi Y."/>
            <person name="Saleh O."/>
            <person name="Blanc G."/>
            <person name="Decker E.L."/>
            <person name="van Gessel N."/>
            <person name="Grimwood J."/>
            <person name="Hayes R.D."/>
            <person name="Graham S.W."/>
            <person name="Gunter L.E."/>
            <person name="McDaniel S.F."/>
            <person name="Hoernstein S.N.W."/>
            <person name="Larsson A."/>
            <person name="Li F.W."/>
            <person name="Perroud P.F."/>
            <person name="Phillips J."/>
            <person name="Ranjan P."/>
            <person name="Rokshar D.S."/>
            <person name="Rothfels C.J."/>
            <person name="Schneider L."/>
            <person name="Shu S."/>
            <person name="Stevenson D.W."/>
            <person name="Thummler F."/>
            <person name="Tillich M."/>
            <person name="Villarreal Aguilar J.C."/>
            <person name="Widiez T."/>
            <person name="Wong G.K."/>
            <person name="Wymore A."/>
            <person name="Zhang Y."/>
            <person name="Zimmer A.D."/>
            <person name="Quatrano R.S."/>
            <person name="Mayer K.F.X."/>
            <person name="Goodstein D."/>
            <person name="Casacuberta J.M."/>
            <person name="Vandepoele K."/>
            <person name="Reski R."/>
            <person name="Cuming A.C."/>
            <person name="Tuskan G.A."/>
            <person name="Maumus F."/>
            <person name="Salse J."/>
            <person name="Schmutz J."/>
            <person name="Rensing S.A."/>
        </authorList>
    </citation>
    <scope>NUCLEOTIDE SEQUENCE [LARGE SCALE GENOMIC DNA]</scope>
    <source>
        <strain evidence="1 2">cv. Gransden 2004</strain>
    </source>
</reference>
<dbReference type="AlphaFoldDB" id="A0A7I3ZSG5"/>
<reference evidence="1 2" key="1">
    <citation type="journal article" date="2008" name="Science">
        <title>The Physcomitrella genome reveals evolutionary insights into the conquest of land by plants.</title>
        <authorList>
            <person name="Rensing S."/>
            <person name="Lang D."/>
            <person name="Zimmer A."/>
            <person name="Terry A."/>
            <person name="Salamov A."/>
            <person name="Shapiro H."/>
            <person name="Nishiyama T."/>
            <person name="Perroud P.-F."/>
            <person name="Lindquist E."/>
            <person name="Kamisugi Y."/>
            <person name="Tanahashi T."/>
            <person name="Sakakibara K."/>
            <person name="Fujita T."/>
            <person name="Oishi K."/>
            <person name="Shin-I T."/>
            <person name="Kuroki Y."/>
            <person name="Toyoda A."/>
            <person name="Suzuki Y."/>
            <person name="Hashimoto A."/>
            <person name="Yamaguchi K."/>
            <person name="Sugano A."/>
            <person name="Kohara Y."/>
            <person name="Fujiyama A."/>
            <person name="Anterola A."/>
            <person name="Aoki S."/>
            <person name="Ashton N."/>
            <person name="Barbazuk W.B."/>
            <person name="Barker E."/>
            <person name="Bennetzen J."/>
            <person name="Bezanilla M."/>
            <person name="Blankenship R."/>
            <person name="Cho S.H."/>
            <person name="Dutcher S."/>
            <person name="Estelle M."/>
            <person name="Fawcett J.A."/>
            <person name="Gundlach H."/>
            <person name="Hanada K."/>
            <person name="Heyl A."/>
            <person name="Hicks K.A."/>
            <person name="Hugh J."/>
            <person name="Lohr M."/>
            <person name="Mayer K."/>
            <person name="Melkozernov A."/>
            <person name="Murata T."/>
            <person name="Nelson D."/>
            <person name="Pils B."/>
            <person name="Prigge M."/>
            <person name="Reiss B."/>
            <person name="Renner T."/>
            <person name="Rombauts S."/>
            <person name="Rushton P."/>
            <person name="Sanderfoot A."/>
            <person name="Schween G."/>
            <person name="Shiu S.-H."/>
            <person name="Stueber K."/>
            <person name="Theodoulou F.L."/>
            <person name="Tu H."/>
            <person name="Van de Peer Y."/>
            <person name="Verrier P.J."/>
            <person name="Waters E."/>
            <person name="Wood A."/>
            <person name="Yang L."/>
            <person name="Cove D."/>
            <person name="Cuming A."/>
            <person name="Hasebe M."/>
            <person name="Lucas S."/>
            <person name="Mishler D.B."/>
            <person name="Reski R."/>
            <person name="Grigoriev I."/>
            <person name="Quatrano R.S."/>
            <person name="Boore J.L."/>
        </authorList>
    </citation>
    <scope>NUCLEOTIDE SEQUENCE [LARGE SCALE GENOMIC DNA]</scope>
    <source>
        <strain evidence="1 2">cv. Gransden 2004</strain>
    </source>
</reference>
<dbReference type="EnsemblPlants" id="Pp3c12_140V3.2">
    <property type="protein sequence ID" value="PAC:32974723.CDS.1"/>
    <property type="gene ID" value="Pp3c12_140"/>
</dbReference>
<reference evidence="1" key="3">
    <citation type="submission" date="2020-12" db="UniProtKB">
        <authorList>
            <consortium name="EnsemblPlants"/>
        </authorList>
    </citation>
    <scope>IDENTIFICATION</scope>
</reference>
<keyword evidence="2" id="KW-1185">Reference proteome</keyword>
<proteinExistence type="predicted"/>
<organism evidence="1 2">
    <name type="scientific">Physcomitrium patens</name>
    <name type="common">Spreading-leaved earth moss</name>
    <name type="synonym">Physcomitrella patens</name>
    <dbReference type="NCBI Taxonomy" id="3218"/>
    <lineage>
        <taxon>Eukaryota</taxon>
        <taxon>Viridiplantae</taxon>
        <taxon>Streptophyta</taxon>
        <taxon>Embryophyta</taxon>
        <taxon>Bryophyta</taxon>
        <taxon>Bryophytina</taxon>
        <taxon>Bryopsida</taxon>
        <taxon>Funariidae</taxon>
        <taxon>Funariales</taxon>
        <taxon>Funariaceae</taxon>
        <taxon>Physcomitrium</taxon>
    </lineage>
</organism>
<evidence type="ECO:0000313" key="1">
    <source>
        <dbReference type="EnsemblPlants" id="PAC:32974723.CDS.1"/>
    </source>
</evidence>
<evidence type="ECO:0000313" key="2">
    <source>
        <dbReference type="Proteomes" id="UP000006727"/>
    </source>
</evidence>
<protein>
    <submittedName>
        <fullName evidence="1">Uncharacterized protein</fullName>
    </submittedName>
</protein>
<accession>A0A7I3ZSG5</accession>
<sequence>MKDYKSVHEWQHVCGGGAKDSFKVMSNKDRKNASSPQEMYEIIVYSLHAIQNGKQEKKDSVRYQKSEYKASVSSLISSTITKGKVGSSEGNDMGSTDTYFMEEERGDAARTAAEKRELLEYYSS</sequence>
<dbReference type="Gramene" id="Pp3c12_140V3.2">
    <property type="protein sequence ID" value="PAC:32974723.CDS.1"/>
    <property type="gene ID" value="Pp3c12_140"/>
</dbReference>
<name>A0A7I3ZSG5_PHYPA</name>
<dbReference type="EMBL" id="ABEU02000012">
    <property type="status" value="NOT_ANNOTATED_CDS"/>
    <property type="molecule type" value="Genomic_DNA"/>
</dbReference>